<protein>
    <submittedName>
        <fullName evidence="1">Uncharacterized protein</fullName>
    </submittedName>
</protein>
<comment type="caution">
    <text evidence="1">The sequence shown here is derived from an EMBL/GenBank/DDBJ whole genome shotgun (WGS) entry which is preliminary data.</text>
</comment>
<sequence>MLEIFVNIQTNETYGLKIWHKLNIYEDESVQMEFKTTDLKDIDESYSTFTQDFLIPASPNNNKAFKYFFDTNINRTKIQFFDCQIHVNGIKNKVGRLGVMAGEKQEGKLINYSVSFYSGVQPLKERIGEAKLSELDFSDINLYWNITNVRNVIYGNNPNIKIPLISNSRVWNIGENDNNDIASPKAINTGELRPALKVSTIIDKIKSHFELELDFSTKINNLLEKMYVWCNKEVEDVNEILLVPTTTFITMQSPINRPFNDNASLYPNIYGTTNGFRVVETPSTRITNCAISFEVVNPTKVIDANLYTDNLKIRMVELDGVGGNVIRETILDGARNNNTYSFVASFQNRNRTKYFEAYLSGDVPINIEKFNMSVKGLNLDTFSSVNGNDTRYIVSRTSVNNVPPSSLVMFDFAKTLDFPVIDFLSSIVKTFNIKILEDKDKIYKMNWVNKFHNNPIDITKYIDYEQHGVESQQRYKTIKFTHNEEDYLRNEAFRDLMGKEYGTEYYQSDNRDLSEDFKVESGFSILSYYLLKNSNIITSYGFDSDYKPVDPKSPTIFFANAPQQIIATKNDGTVAQVQLKHGTQTVLLSNYTPMQNTDGLDELSTKASLTFNNEIFPIDNEECLTSLYSEFYDRDFKKMYTNNVYLNTFTAYLPTTIINTISMQNTIIIGGDKYSIYEMSIDVNTGKSEFKLFNYYKEFDDVSSVLYPPYFGAEYDEYYPLKIKYYMNSGFDNPSVAEITHYIIDYKNTTTGVNQQLIIDYVDGVSLVGQINSGAGTFEVKAKIINDETESNWSNTQTVTVPAPPTQIIYPPTFFAGSDEAGKINYGINQGENLETPSHYRIEYIKIPSGTSQTTTLVAVPMQSMVGAISVSSGTYNVRAQCVYSGEYGQWSPITTVTVA</sequence>
<reference evidence="1 2" key="1">
    <citation type="submission" date="2019-09" db="EMBL/GenBank/DDBJ databases">
        <title>Genome sequence and assembly of Flavobacterium sp.</title>
        <authorList>
            <person name="Chhetri G."/>
        </authorList>
    </citation>
    <scope>NUCLEOTIDE SEQUENCE [LARGE SCALE GENOMIC DNA]</scope>
    <source>
        <strain evidence="1 2">SNL9</strain>
    </source>
</reference>
<gene>
    <name evidence="1" type="ORF">F0460_09355</name>
</gene>
<dbReference type="AlphaFoldDB" id="A0A5M6CGI2"/>
<dbReference type="Proteomes" id="UP000325141">
    <property type="component" value="Unassembled WGS sequence"/>
</dbReference>
<dbReference type="EMBL" id="VWSG01000006">
    <property type="protein sequence ID" value="KAA5534304.1"/>
    <property type="molecule type" value="Genomic_DNA"/>
</dbReference>
<accession>A0A5M6CGI2</accession>
<dbReference type="RefSeq" id="WP_150012536.1">
    <property type="nucleotide sequence ID" value="NZ_VWSG01000006.1"/>
</dbReference>
<keyword evidence="2" id="KW-1185">Reference proteome</keyword>
<evidence type="ECO:0000313" key="1">
    <source>
        <dbReference type="EMBL" id="KAA5534304.1"/>
    </source>
</evidence>
<evidence type="ECO:0000313" key="2">
    <source>
        <dbReference type="Proteomes" id="UP000325141"/>
    </source>
</evidence>
<proteinExistence type="predicted"/>
<organism evidence="1 2">
    <name type="scientific">Paenimyroides baculatum</name>
    <dbReference type="NCBI Taxonomy" id="2608000"/>
    <lineage>
        <taxon>Bacteria</taxon>
        <taxon>Pseudomonadati</taxon>
        <taxon>Bacteroidota</taxon>
        <taxon>Flavobacteriia</taxon>
        <taxon>Flavobacteriales</taxon>
        <taxon>Flavobacteriaceae</taxon>
        <taxon>Paenimyroides</taxon>
    </lineage>
</organism>
<name>A0A5M6CGI2_9FLAO</name>